<accession>A0A0E2AP37</accession>
<dbReference type="PATRIC" id="fig|997883.3.peg.2044"/>
<dbReference type="GO" id="GO:0033104">
    <property type="term" value="C:type VI protein secretion system complex"/>
    <property type="evidence" value="ECO:0007669"/>
    <property type="project" value="InterPro"/>
</dbReference>
<dbReference type="EMBL" id="AGXN01000012">
    <property type="protein sequence ID" value="EIY96063.1"/>
    <property type="molecule type" value="Genomic_DNA"/>
</dbReference>
<evidence type="ECO:0008006" key="3">
    <source>
        <dbReference type="Google" id="ProtNLM"/>
    </source>
</evidence>
<sequence length="129" mass="14489">MAFRATLSFAGKEFDVLDCTYSLKRDVDSKGRPSSNIYGGQIRLHVESTDDTSILENMTNQFKPHSGSIVFKKGDEEAKMKELTWENGYITEFTENIDIVGSQPMTITFVVSAQVIKIGGAQFEQNWPK</sequence>
<dbReference type="GeneID" id="60366167"/>
<gene>
    <name evidence="1" type="ORF">HMPREF1056_01951</name>
</gene>
<dbReference type="RefSeq" id="WP_005787106.1">
    <property type="nucleotide sequence ID" value="NZ_JH724215.1"/>
</dbReference>
<dbReference type="SMR" id="A0A0E2AP37"/>
<organism evidence="1 2">
    <name type="scientific">Bacteroides fragilis CL07T12C05</name>
    <dbReference type="NCBI Taxonomy" id="997883"/>
    <lineage>
        <taxon>Bacteria</taxon>
        <taxon>Pseudomonadati</taxon>
        <taxon>Bacteroidota</taxon>
        <taxon>Bacteroidia</taxon>
        <taxon>Bacteroidales</taxon>
        <taxon>Bacteroidaceae</taxon>
        <taxon>Bacteroides</taxon>
    </lineage>
</organism>
<protein>
    <recommendedName>
        <fullName evidence="3">Type VI secretion system needle protein Hcp</fullName>
    </recommendedName>
</protein>
<proteinExistence type="predicted"/>
<evidence type="ECO:0000313" key="2">
    <source>
        <dbReference type="Proteomes" id="UP000003879"/>
    </source>
</evidence>
<dbReference type="AlphaFoldDB" id="A0A0E2AP37"/>
<dbReference type="HOGENOM" id="CLU_153757_1_0_10"/>
<evidence type="ECO:0000313" key="1">
    <source>
        <dbReference type="EMBL" id="EIY96063.1"/>
    </source>
</evidence>
<dbReference type="Pfam" id="PF17642">
    <property type="entry name" value="TssD"/>
    <property type="match status" value="1"/>
</dbReference>
<dbReference type="Proteomes" id="UP000003879">
    <property type="component" value="Unassembled WGS sequence"/>
</dbReference>
<name>A0A0E2AP37_BACFG</name>
<dbReference type="InterPro" id="IPR041408">
    <property type="entry name" value="Hcp_Tssd"/>
</dbReference>
<comment type="caution">
    <text evidence="1">The sequence shown here is derived from an EMBL/GenBank/DDBJ whole genome shotgun (WGS) entry which is preliminary data.</text>
</comment>
<reference evidence="1 2" key="1">
    <citation type="submission" date="2012-02" db="EMBL/GenBank/DDBJ databases">
        <title>The Genome Sequence of Bacteroides fragilis CL07T12C05.</title>
        <authorList>
            <consortium name="The Broad Institute Genome Sequencing Platform"/>
            <person name="Earl A."/>
            <person name="Ward D."/>
            <person name="Feldgarden M."/>
            <person name="Gevers D."/>
            <person name="Zitomersky N.L."/>
            <person name="Coyne M.J."/>
            <person name="Comstock L.E."/>
            <person name="Young S.K."/>
            <person name="Zeng Q."/>
            <person name="Gargeya S."/>
            <person name="Fitzgerald M."/>
            <person name="Haas B."/>
            <person name="Abouelleil A."/>
            <person name="Alvarado L."/>
            <person name="Arachchi H.M."/>
            <person name="Berlin A."/>
            <person name="Chapman S.B."/>
            <person name="Gearin G."/>
            <person name="Goldberg J."/>
            <person name="Griggs A."/>
            <person name="Gujja S."/>
            <person name="Hansen M."/>
            <person name="Heiman D."/>
            <person name="Howarth C."/>
            <person name="Larimer J."/>
            <person name="Lui A."/>
            <person name="MacDonald P.J.P."/>
            <person name="McCowen C."/>
            <person name="Montmayeur A."/>
            <person name="Murphy C."/>
            <person name="Neiman D."/>
            <person name="Pearson M."/>
            <person name="Priest M."/>
            <person name="Roberts A."/>
            <person name="Saif S."/>
            <person name="Shea T."/>
            <person name="Sisk P."/>
            <person name="Stolte C."/>
            <person name="Sykes S."/>
            <person name="Wortman J."/>
            <person name="Nusbaum C."/>
            <person name="Birren B."/>
        </authorList>
    </citation>
    <scope>NUCLEOTIDE SEQUENCE [LARGE SCALE GENOMIC DNA]</scope>
    <source>
        <strain evidence="1 2">CL07T12C05</strain>
    </source>
</reference>